<protein>
    <submittedName>
        <fullName evidence="2">Uncharacterized protein</fullName>
    </submittedName>
</protein>
<proteinExistence type="predicted"/>
<evidence type="ECO:0000313" key="3">
    <source>
        <dbReference type="Proteomes" id="UP000054248"/>
    </source>
</evidence>
<gene>
    <name evidence="2" type="ORF">M407DRAFT_244476</name>
</gene>
<reference evidence="3" key="2">
    <citation type="submission" date="2015-01" db="EMBL/GenBank/DDBJ databases">
        <title>Evolutionary Origins and Diversification of the Mycorrhizal Mutualists.</title>
        <authorList>
            <consortium name="DOE Joint Genome Institute"/>
            <consortium name="Mycorrhizal Genomics Consortium"/>
            <person name="Kohler A."/>
            <person name="Kuo A."/>
            <person name="Nagy L.G."/>
            <person name="Floudas D."/>
            <person name="Copeland A."/>
            <person name="Barry K.W."/>
            <person name="Cichocki N."/>
            <person name="Veneault-Fourrey C."/>
            <person name="LaButti K."/>
            <person name="Lindquist E.A."/>
            <person name="Lipzen A."/>
            <person name="Lundell T."/>
            <person name="Morin E."/>
            <person name="Murat C."/>
            <person name="Riley R."/>
            <person name="Ohm R."/>
            <person name="Sun H."/>
            <person name="Tunlid A."/>
            <person name="Henrissat B."/>
            <person name="Grigoriev I.V."/>
            <person name="Hibbett D.S."/>
            <person name="Martin F."/>
        </authorList>
    </citation>
    <scope>NUCLEOTIDE SEQUENCE [LARGE SCALE GENOMIC DNA]</scope>
    <source>
        <strain evidence="3">MUT 4182</strain>
    </source>
</reference>
<feature type="region of interest" description="Disordered" evidence="1">
    <location>
        <begin position="1"/>
        <end position="218"/>
    </location>
</feature>
<evidence type="ECO:0000313" key="2">
    <source>
        <dbReference type="EMBL" id="KIO24408.1"/>
    </source>
</evidence>
<feature type="compositionally biased region" description="Low complexity" evidence="1">
    <location>
        <begin position="134"/>
        <end position="148"/>
    </location>
</feature>
<feature type="compositionally biased region" description="Polar residues" evidence="1">
    <location>
        <begin position="158"/>
        <end position="173"/>
    </location>
</feature>
<organism evidence="2 3">
    <name type="scientific">Tulasnella calospora MUT 4182</name>
    <dbReference type="NCBI Taxonomy" id="1051891"/>
    <lineage>
        <taxon>Eukaryota</taxon>
        <taxon>Fungi</taxon>
        <taxon>Dikarya</taxon>
        <taxon>Basidiomycota</taxon>
        <taxon>Agaricomycotina</taxon>
        <taxon>Agaricomycetes</taxon>
        <taxon>Cantharellales</taxon>
        <taxon>Tulasnellaceae</taxon>
        <taxon>Tulasnella</taxon>
    </lineage>
</organism>
<dbReference type="AlphaFoldDB" id="A0A0C3KSI5"/>
<dbReference type="Proteomes" id="UP000054248">
    <property type="component" value="Unassembled WGS sequence"/>
</dbReference>
<sequence>MSDVGSQVSIGASQTQPYRQNGPGSDYSSTFNPGPRNPQPQDYTMSMPPQNSSQAPAAYQPAQTREFVPSHQSYTVEDALSTFSGNGSDYYAGSVANNSAFHHGPGPTVGGMSYTNGSSDGQNYSGVSTPVPPQQQQQQQMQLMSQHQNSNGYAGHPQYQSQTPQPNPGQANYAQFADPGPPPPRGWTAEDTTGSQVNGSNLWNGPGPDSYGFGGSIA</sequence>
<dbReference type="HOGENOM" id="CLU_1267723_0_0_1"/>
<dbReference type="EMBL" id="KN823062">
    <property type="protein sequence ID" value="KIO24408.1"/>
    <property type="molecule type" value="Genomic_DNA"/>
</dbReference>
<reference evidence="2 3" key="1">
    <citation type="submission" date="2014-04" db="EMBL/GenBank/DDBJ databases">
        <authorList>
            <consortium name="DOE Joint Genome Institute"/>
            <person name="Kuo A."/>
            <person name="Girlanda M."/>
            <person name="Perotto S."/>
            <person name="Kohler A."/>
            <person name="Nagy L.G."/>
            <person name="Floudas D."/>
            <person name="Copeland A."/>
            <person name="Barry K.W."/>
            <person name="Cichocki N."/>
            <person name="Veneault-Fourrey C."/>
            <person name="LaButti K."/>
            <person name="Lindquist E.A."/>
            <person name="Lipzen A."/>
            <person name="Lundell T."/>
            <person name="Morin E."/>
            <person name="Murat C."/>
            <person name="Sun H."/>
            <person name="Tunlid A."/>
            <person name="Henrissat B."/>
            <person name="Grigoriev I.V."/>
            <person name="Hibbett D.S."/>
            <person name="Martin F."/>
            <person name="Nordberg H.P."/>
            <person name="Cantor M.N."/>
            <person name="Hua S.X."/>
        </authorList>
    </citation>
    <scope>NUCLEOTIDE SEQUENCE [LARGE SCALE GENOMIC DNA]</scope>
    <source>
        <strain evidence="2 3">MUT 4182</strain>
    </source>
</reference>
<dbReference type="OrthoDB" id="2269373at2759"/>
<feature type="compositionally biased region" description="Polar residues" evidence="1">
    <location>
        <begin position="1"/>
        <end position="32"/>
    </location>
</feature>
<feature type="compositionally biased region" description="Low complexity" evidence="1">
    <location>
        <begin position="48"/>
        <end position="63"/>
    </location>
</feature>
<evidence type="ECO:0000256" key="1">
    <source>
        <dbReference type="SAM" id="MobiDB-lite"/>
    </source>
</evidence>
<accession>A0A0C3KSI5</accession>
<feature type="compositionally biased region" description="Polar residues" evidence="1">
    <location>
        <begin position="113"/>
        <end position="128"/>
    </location>
</feature>
<feature type="compositionally biased region" description="Polar residues" evidence="1">
    <location>
        <begin position="190"/>
        <end position="203"/>
    </location>
</feature>
<keyword evidence="3" id="KW-1185">Reference proteome</keyword>
<feature type="compositionally biased region" description="Polar residues" evidence="1">
    <location>
        <begin position="70"/>
        <end position="87"/>
    </location>
</feature>
<name>A0A0C3KSI5_9AGAM</name>